<gene>
    <name evidence="5" type="ORF">DI598_18810</name>
</gene>
<dbReference type="Pfam" id="PF13407">
    <property type="entry name" value="Peripla_BP_4"/>
    <property type="match status" value="1"/>
</dbReference>
<dbReference type="Pfam" id="PF00356">
    <property type="entry name" value="LacI"/>
    <property type="match status" value="1"/>
</dbReference>
<dbReference type="InterPro" id="IPR010982">
    <property type="entry name" value="Lambda_DNA-bd_dom_sf"/>
</dbReference>
<name>A0A2W5G654_9SPHI</name>
<evidence type="ECO:0000256" key="3">
    <source>
        <dbReference type="ARBA" id="ARBA00023163"/>
    </source>
</evidence>
<dbReference type="Gene3D" id="1.10.260.40">
    <property type="entry name" value="lambda repressor-like DNA-binding domains"/>
    <property type="match status" value="1"/>
</dbReference>
<dbReference type="CDD" id="cd06267">
    <property type="entry name" value="PBP1_LacI_sugar_binding-like"/>
    <property type="match status" value="1"/>
</dbReference>
<evidence type="ECO:0000313" key="6">
    <source>
        <dbReference type="Proteomes" id="UP000249645"/>
    </source>
</evidence>
<dbReference type="InterPro" id="IPR000843">
    <property type="entry name" value="HTH_LacI"/>
</dbReference>
<dbReference type="EMBL" id="QFOI01000560">
    <property type="protein sequence ID" value="PZP40966.1"/>
    <property type="molecule type" value="Genomic_DNA"/>
</dbReference>
<evidence type="ECO:0000256" key="2">
    <source>
        <dbReference type="ARBA" id="ARBA00023125"/>
    </source>
</evidence>
<keyword evidence="2" id="KW-0238">DNA-binding</keyword>
<protein>
    <submittedName>
        <fullName evidence="5">LacI family transcriptional regulator</fullName>
    </submittedName>
</protein>
<dbReference type="Proteomes" id="UP000249645">
    <property type="component" value="Unassembled WGS sequence"/>
</dbReference>
<organism evidence="5 6">
    <name type="scientific">Pseudopedobacter saltans</name>
    <dbReference type="NCBI Taxonomy" id="151895"/>
    <lineage>
        <taxon>Bacteria</taxon>
        <taxon>Pseudomonadati</taxon>
        <taxon>Bacteroidota</taxon>
        <taxon>Sphingobacteriia</taxon>
        <taxon>Sphingobacteriales</taxon>
        <taxon>Sphingobacteriaceae</taxon>
        <taxon>Pseudopedobacter</taxon>
    </lineage>
</organism>
<dbReference type="SUPFAM" id="SSF53822">
    <property type="entry name" value="Periplasmic binding protein-like I"/>
    <property type="match status" value="1"/>
</dbReference>
<dbReference type="AlphaFoldDB" id="A0A2W5G654"/>
<dbReference type="PANTHER" id="PTHR30146">
    <property type="entry name" value="LACI-RELATED TRANSCRIPTIONAL REPRESSOR"/>
    <property type="match status" value="1"/>
</dbReference>
<comment type="caution">
    <text evidence="5">The sequence shown here is derived from an EMBL/GenBank/DDBJ whole genome shotgun (WGS) entry which is preliminary data.</text>
</comment>
<feature type="domain" description="HTH lacI-type" evidence="4">
    <location>
        <begin position="6"/>
        <end position="60"/>
    </location>
</feature>
<dbReference type="InterPro" id="IPR025997">
    <property type="entry name" value="SBP_2_dom"/>
</dbReference>
<evidence type="ECO:0000256" key="1">
    <source>
        <dbReference type="ARBA" id="ARBA00023015"/>
    </source>
</evidence>
<sequence length="338" mass="37947">MKREITTIKDIARTLGLSPSTVSRALRDSYEISEETKKTVLDYANKINYKPNPIALSLKERRTYTIGLVVSEIANNFYSQVINGVDTIAYQKGYQVVVSQTHESFELEKMIVSNFGSRAIDGLLIALSANTTDVGYLSDLYNSGLPIVFFDRITNEIDTHKVIVDNFQSAYNITEHLIKKGKKKIVHITNSKHLPNMVERLDGYKAALAKYDIPFDENLVKYCQDTGNIATDLQQVINDIVKTDSDALFIANDRLTTGSLLALKRTNPEKFRNLGIVGFTNSNLIELAAPDLDIVYQPAFEMGQTATQLLLELIESKRPVTEFKTVSLQSEIINFSDF</sequence>
<dbReference type="InterPro" id="IPR028082">
    <property type="entry name" value="Peripla_BP_I"/>
</dbReference>
<reference evidence="5 6" key="1">
    <citation type="submission" date="2017-11" db="EMBL/GenBank/DDBJ databases">
        <title>Infants hospitalized years apart are colonized by the same room-sourced microbial strains.</title>
        <authorList>
            <person name="Brooks B."/>
            <person name="Olm M.R."/>
            <person name="Firek B.A."/>
            <person name="Baker R."/>
            <person name="Thomas B.C."/>
            <person name="Morowitz M.J."/>
            <person name="Banfield J.F."/>
        </authorList>
    </citation>
    <scope>NUCLEOTIDE SEQUENCE [LARGE SCALE GENOMIC DNA]</scope>
    <source>
        <strain evidence="5">S2_009_000_R2_76</strain>
    </source>
</reference>
<accession>A0A2W5G654</accession>
<proteinExistence type="predicted"/>
<dbReference type="Gene3D" id="3.40.50.2300">
    <property type="match status" value="2"/>
</dbReference>
<dbReference type="PROSITE" id="PS50932">
    <property type="entry name" value="HTH_LACI_2"/>
    <property type="match status" value="1"/>
</dbReference>
<dbReference type="GO" id="GO:0003700">
    <property type="term" value="F:DNA-binding transcription factor activity"/>
    <property type="evidence" value="ECO:0007669"/>
    <property type="project" value="TreeGrafter"/>
</dbReference>
<evidence type="ECO:0000259" key="4">
    <source>
        <dbReference type="PROSITE" id="PS50932"/>
    </source>
</evidence>
<evidence type="ECO:0000313" key="5">
    <source>
        <dbReference type="EMBL" id="PZP40966.1"/>
    </source>
</evidence>
<keyword evidence="3" id="KW-0804">Transcription</keyword>
<dbReference type="PANTHER" id="PTHR30146:SF109">
    <property type="entry name" value="HTH-TYPE TRANSCRIPTIONAL REGULATOR GALS"/>
    <property type="match status" value="1"/>
</dbReference>
<dbReference type="SUPFAM" id="SSF47413">
    <property type="entry name" value="lambda repressor-like DNA-binding domains"/>
    <property type="match status" value="1"/>
</dbReference>
<keyword evidence="1" id="KW-0805">Transcription regulation</keyword>
<dbReference type="SMART" id="SM00354">
    <property type="entry name" value="HTH_LACI"/>
    <property type="match status" value="1"/>
</dbReference>
<dbReference type="GO" id="GO:0000976">
    <property type="term" value="F:transcription cis-regulatory region binding"/>
    <property type="evidence" value="ECO:0007669"/>
    <property type="project" value="TreeGrafter"/>
</dbReference>
<dbReference type="CDD" id="cd01392">
    <property type="entry name" value="HTH_LacI"/>
    <property type="match status" value="1"/>
</dbReference>